<evidence type="ECO:0000313" key="2">
    <source>
        <dbReference type="Proteomes" id="UP000219775"/>
    </source>
</evidence>
<evidence type="ECO:0000313" key="1">
    <source>
        <dbReference type="EMBL" id="PEM72313.1"/>
    </source>
</evidence>
<dbReference type="Proteomes" id="UP000219775">
    <property type="component" value="Unassembled WGS sequence"/>
</dbReference>
<keyword evidence="1" id="KW-0238">DNA-binding</keyword>
<protein>
    <submittedName>
        <fullName evidence="1">DNA-binding protein</fullName>
    </submittedName>
</protein>
<dbReference type="EMBL" id="NUDP01000013">
    <property type="protein sequence ID" value="PEM72313.1"/>
    <property type="molecule type" value="Genomic_DNA"/>
</dbReference>
<dbReference type="GO" id="GO:0003677">
    <property type="term" value="F:DNA binding"/>
    <property type="evidence" value="ECO:0007669"/>
    <property type="project" value="UniProtKB-KW"/>
</dbReference>
<dbReference type="AlphaFoldDB" id="A0A2A8C9Z4"/>
<proteinExistence type="predicted"/>
<comment type="caution">
    <text evidence="1">The sequence shown here is derived from an EMBL/GenBank/DDBJ whole genome shotgun (WGS) entry which is preliminary data.</text>
</comment>
<accession>A0A2A8C9Z4</accession>
<gene>
    <name evidence="1" type="ORF">CN613_03730</name>
</gene>
<organism evidence="1 2">
    <name type="scientific">Bacillus pseudomycoides</name>
    <dbReference type="NCBI Taxonomy" id="64104"/>
    <lineage>
        <taxon>Bacteria</taxon>
        <taxon>Bacillati</taxon>
        <taxon>Bacillota</taxon>
        <taxon>Bacilli</taxon>
        <taxon>Bacillales</taxon>
        <taxon>Bacillaceae</taxon>
        <taxon>Bacillus</taxon>
        <taxon>Bacillus cereus group</taxon>
    </lineage>
</organism>
<dbReference type="RefSeq" id="WP_097847076.1">
    <property type="nucleotide sequence ID" value="NZ_NUAS01000010.1"/>
</dbReference>
<name>A0A2A8C9Z4_9BACI</name>
<reference evidence="1 2" key="1">
    <citation type="submission" date="2017-09" db="EMBL/GenBank/DDBJ databases">
        <title>Large-scale bioinformatics analysis of Bacillus genomes uncovers conserved roles of natural products in bacterial physiology.</title>
        <authorList>
            <consortium name="Agbiome Team Llc"/>
            <person name="Bleich R.M."/>
            <person name="Grubbs K.J."/>
            <person name="Santa Maria K.C."/>
            <person name="Allen S.E."/>
            <person name="Farag S."/>
            <person name="Shank E.A."/>
            <person name="Bowers A."/>
        </authorList>
    </citation>
    <scope>NUCLEOTIDE SEQUENCE [LARGE SCALE GENOMIC DNA]</scope>
    <source>
        <strain evidence="1 2">AFS009893</strain>
    </source>
</reference>
<sequence>MELIKWAVELGASVHGGTPNELLPALEYYYDRDHLKAFLIAGLLLEMDLSPSQREAVELKKCVSAYYAGLYKIGKKYADKLLAEHPEVVLYQNNAKSFEAYFNSYYDYCLYIWPYAYGSFIDVARALKWKLEQQGKTAIISETLLTNANNTIVFGAHSYVHTPVEIPKDAIIYNLEQLYDGCPYDNIIYRNILKNRMIWDYSSQNIAWLKKKELGKEVKRVKMNYAPTLKIKTDTFIKPISEDVDVLFIGAMNERRKAVFDQLKKLAPDLNIIFKSNVWGILRNELIARSKIILNIHYYLTGILETPRISHAVANHKFIISETSNPDDEAEWPGIVFVSHENIAETVLDYLHKPEERKMLAEKAHDHFTSQG</sequence>